<dbReference type="AlphaFoldDB" id="A0A516GYL3"/>
<dbReference type="OrthoDB" id="8479681at2"/>
<organism evidence="2 3">
    <name type="scientific">Ferrovibrio terrae</name>
    <dbReference type="NCBI Taxonomy" id="2594003"/>
    <lineage>
        <taxon>Bacteria</taxon>
        <taxon>Pseudomonadati</taxon>
        <taxon>Pseudomonadota</taxon>
        <taxon>Alphaproteobacteria</taxon>
        <taxon>Rhodospirillales</taxon>
        <taxon>Rhodospirillaceae</taxon>
        <taxon>Ferrovibrio</taxon>
    </lineage>
</organism>
<name>A0A516GYL3_9PROT</name>
<feature type="chain" id="PRO_5021727615" evidence="1">
    <location>
        <begin position="17"/>
        <end position="176"/>
    </location>
</feature>
<accession>A0A516GYL3</accession>
<feature type="signal peptide" evidence="1">
    <location>
        <begin position="1"/>
        <end position="16"/>
    </location>
</feature>
<reference evidence="2 3" key="1">
    <citation type="submission" date="2019-07" db="EMBL/GenBank/DDBJ databases">
        <title>Genome sequencing for Ferrovibrio sp. K5.</title>
        <authorList>
            <person name="Park S.-J."/>
        </authorList>
    </citation>
    <scope>NUCLEOTIDE SEQUENCE [LARGE SCALE GENOMIC DNA]</scope>
    <source>
        <strain evidence="2 3">K5</strain>
    </source>
</reference>
<dbReference type="EMBL" id="CP041636">
    <property type="protein sequence ID" value="QDO96582.1"/>
    <property type="molecule type" value="Genomic_DNA"/>
</dbReference>
<dbReference type="KEGG" id="fer:FNB15_04515"/>
<proteinExistence type="predicted"/>
<dbReference type="Pfam" id="PF12100">
    <property type="entry name" value="DUF3576"/>
    <property type="match status" value="1"/>
</dbReference>
<protein>
    <submittedName>
        <fullName evidence="2">DUF3576 domain-containing protein</fullName>
    </submittedName>
</protein>
<keyword evidence="3" id="KW-1185">Reference proteome</keyword>
<dbReference type="InterPro" id="IPR021959">
    <property type="entry name" value="DUF3576"/>
</dbReference>
<sequence>MLVSALAALLALGGCAAKGDGETQTYYPEKNQYGNYDPSPTGPRQSIFGAGGLNLLGGNQKKDEGSGGGIGVNSFLWRATLDTVSFMPLVSADPFGGVIITDWYTPQQTPAERFKVNVYILDRALRADGIRVAVFRQVRQGDNWADQAPAPNTAVSMENAILQRAREFRMEAEARR</sequence>
<gene>
    <name evidence="2" type="ORF">FNB15_04515</name>
</gene>
<dbReference type="RefSeq" id="WP_144067563.1">
    <property type="nucleotide sequence ID" value="NZ_CP041636.1"/>
</dbReference>
<evidence type="ECO:0000313" key="2">
    <source>
        <dbReference type="EMBL" id="QDO96582.1"/>
    </source>
</evidence>
<evidence type="ECO:0000313" key="3">
    <source>
        <dbReference type="Proteomes" id="UP000317496"/>
    </source>
</evidence>
<dbReference type="Proteomes" id="UP000317496">
    <property type="component" value="Chromosome"/>
</dbReference>
<evidence type="ECO:0000256" key="1">
    <source>
        <dbReference type="SAM" id="SignalP"/>
    </source>
</evidence>
<keyword evidence="1" id="KW-0732">Signal</keyword>